<feature type="transmembrane region" description="Helical" evidence="7">
    <location>
        <begin position="47"/>
        <end position="70"/>
    </location>
</feature>
<keyword evidence="3" id="KW-1003">Cell membrane</keyword>
<evidence type="ECO:0000256" key="7">
    <source>
        <dbReference type="SAM" id="Phobius"/>
    </source>
</evidence>
<feature type="transmembrane region" description="Helical" evidence="7">
    <location>
        <begin position="320"/>
        <end position="345"/>
    </location>
</feature>
<dbReference type="EMBL" id="JACOPP010000012">
    <property type="protein sequence ID" value="MBC5734016.1"/>
    <property type="molecule type" value="Genomic_DNA"/>
</dbReference>
<evidence type="ECO:0000256" key="3">
    <source>
        <dbReference type="ARBA" id="ARBA00022475"/>
    </source>
</evidence>
<feature type="transmembrane region" description="Helical" evidence="7">
    <location>
        <begin position="396"/>
        <end position="418"/>
    </location>
</feature>
<feature type="transmembrane region" description="Helical" evidence="7">
    <location>
        <begin position="165"/>
        <end position="185"/>
    </location>
</feature>
<evidence type="ECO:0000256" key="4">
    <source>
        <dbReference type="ARBA" id="ARBA00022692"/>
    </source>
</evidence>
<evidence type="ECO:0000256" key="5">
    <source>
        <dbReference type="ARBA" id="ARBA00022989"/>
    </source>
</evidence>
<feature type="transmembrane region" description="Helical" evidence="7">
    <location>
        <begin position="12"/>
        <end position="35"/>
    </location>
</feature>
<keyword evidence="9" id="KW-1185">Reference proteome</keyword>
<evidence type="ECO:0000256" key="2">
    <source>
        <dbReference type="ARBA" id="ARBA00022448"/>
    </source>
</evidence>
<dbReference type="PANTHER" id="PTHR42925">
    <property type="entry name" value="MULTIDRUG AND TOXIN EFFLUX PROTEIN MATE FAMILY"/>
    <property type="match status" value="1"/>
</dbReference>
<sequence>MFSYLKRGRGFYRNVVLLGLPILLQNLTTTFLGLIDTFMVGTLGEAPLAAVLVANTPVFVIQLVIFGLQSGSSVLISQFWGKGDTDSINRVIGLGCYAAGAISALFAAVMFFLPEQLMAVLTDNAELIPLAADYARIVGFSYLFNSITGVYVGAHRSMENPKLGLIVFSISMCANTVLNWVFIFGNLGAPALGVTGAAAATLTSRILEFAIMAVYALTNRRFRLRPAAMLRPGLPLLQKFIRYSSPVVLNETLWGLGTSVYKVILGHMEGSTEILAARALAGNIEDICSVAVFAVAGTASIIIGREIGAGRRDTVYEVGAALNTLAMLCALAIGIPMVLCAWFVFPGLLYPIFHLSGAAGSITTMMLTFTGIFLALRSFNSVNIVGVLRGGGDVRAATAIDLIPLWCAAIPAAAFLGLALRLSVFWVFAGIELEQVVKFGFGVRRFRSREWINDVTQFAKSEPGTA</sequence>
<dbReference type="PANTHER" id="PTHR42925:SF2">
    <property type="entry name" value="NA+ DRIVEN MULTIDRUG EFFLUX PUMP"/>
    <property type="match status" value="1"/>
</dbReference>
<feature type="transmembrane region" description="Helical" evidence="7">
    <location>
        <begin position="191"/>
        <end position="217"/>
    </location>
</feature>
<proteinExistence type="predicted"/>
<dbReference type="InterPro" id="IPR047135">
    <property type="entry name" value="YsiQ"/>
</dbReference>
<name>A0A8J6M8R0_9FIRM</name>
<dbReference type="CDD" id="cd13134">
    <property type="entry name" value="MATE_like_8"/>
    <property type="match status" value="1"/>
</dbReference>
<feature type="transmembrane region" description="Helical" evidence="7">
    <location>
        <begin position="134"/>
        <end position="153"/>
    </location>
</feature>
<reference evidence="8" key="1">
    <citation type="submission" date="2020-08" db="EMBL/GenBank/DDBJ databases">
        <title>Genome public.</title>
        <authorList>
            <person name="Liu C."/>
            <person name="Sun Q."/>
        </authorList>
    </citation>
    <scope>NUCLEOTIDE SEQUENCE</scope>
    <source>
        <strain evidence="8">NSJ-51</strain>
    </source>
</reference>
<evidence type="ECO:0000313" key="9">
    <source>
        <dbReference type="Proteomes" id="UP000661435"/>
    </source>
</evidence>
<feature type="transmembrane region" description="Helical" evidence="7">
    <location>
        <begin position="351"/>
        <end position="376"/>
    </location>
</feature>
<comment type="subcellular location">
    <subcellularLocation>
        <location evidence="1">Cell membrane</location>
        <topology evidence="1">Multi-pass membrane protein</topology>
    </subcellularLocation>
</comment>
<keyword evidence="2" id="KW-0813">Transport</keyword>
<comment type="caution">
    <text evidence="8">The sequence shown here is derived from an EMBL/GenBank/DDBJ whole genome shotgun (WGS) entry which is preliminary data.</text>
</comment>
<dbReference type="NCBIfam" id="TIGR00797">
    <property type="entry name" value="matE"/>
    <property type="match status" value="1"/>
</dbReference>
<dbReference type="InterPro" id="IPR002528">
    <property type="entry name" value="MATE_fam"/>
</dbReference>
<dbReference type="PIRSF" id="PIRSF006603">
    <property type="entry name" value="DinF"/>
    <property type="match status" value="1"/>
</dbReference>
<feature type="transmembrane region" description="Helical" evidence="7">
    <location>
        <begin position="91"/>
        <end position="114"/>
    </location>
</feature>
<keyword evidence="5 7" id="KW-1133">Transmembrane helix</keyword>
<dbReference type="Pfam" id="PF01554">
    <property type="entry name" value="MatE"/>
    <property type="match status" value="2"/>
</dbReference>
<keyword evidence="6 7" id="KW-0472">Membrane</keyword>
<accession>A0A8J6M8R0</accession>
<organism evidence="8 9">
    <name type="scientific">Lawsonibacter hominis</name>
    <dbReference type="NCBI Taxonomy" id="2763053"/>
    <lineage>
        <taxon>Bacteria</taxon>
        <taxon>Bacillati</taxon>
        <taxon>Bacillota</taxon>
        <taxon>Clostridia</taxon>
        <taxon>Eubacteriales</taxon>
        <taxon>Oscillospiraceae</taxon>
        <taxon>Lawsonibacter</taxon>
    </lineage>
</organism>
<evidence type="ECO:0000256" key="6">
    <source>
        <dbReference type="ARBA" id="ARBA00023136"/>
    </source>
</evidence>
<evidence type="ECO:0000256" key="1">
    <source>
        <dbReference type="ARBA" id="ARBA00004651"/>
    </source>
</evidence>
<dbReference type="InterPro" id="IPR048279">
    <property type="entry name" value="MdtK-like"/>
</dbReference>
<dbReference type="Proteomes" id="UP000661435">
    <property type="component" value="Unassembled WGS sequence"/>
</dbReference>
<dbReference type="GO" id="GO:0005886">
    <property type="term" value="C:plasma membrane"/>
    <property type="evidence" value="ECO:0007669"/>
    <property type="project" value="UniProtKB-SubCell"/>
</dbReference>
<dbReference type="RefSeq" id="WP_186907907.1">
    <property type="nucleotide sequence ID" value="NZ_JACOPP010000012.1"/>
</dbReference>
<keyword evidence="4 7" id="KW-0812">Transmembrane</keyword>
<dbReference type="GO" id="GO:0042910">
    <property type="term" value="F:xenobiotic transmembrane transporter activity"/>
    <property type="evidence" value="ECO:0007669"/>
    <property type="project" value="InterPro"/>
</dbReference>
<protein>
    <submittedName>
        <fullName evidence="8">MATE family efflux transporter</fullName>
    </submittedName>
</protein>
<gene>
    <name evidence="8" type="ORF">H8S57_09795</name>
</gene>
<evidence type="ECO:0000313" key="8">
    <source>
        <dbReference type="EMBL" id="MBC5734016.1"/>
    </source>
</evidence>
<dbReference type="AlphaFoldDB" id="A0A8J6M8R0"/>
<dbReference type="GO" id="GO:0015297">
    <property type="term" value="F:antiporter activity"/>
    <property type="evidence" value="ECO:0007669"/>
    <property type="project" value="InterPro"/>
</dbReference>